<feature type="compositionally biased region" description="Basic and acidic residues" evidence="1">
    <location>
        <begin position="84"/>
        <end position="103"/>
    </location>
</feature>
<dbReference type="Proteomes" id="UP000325313">
    <property type="component" value="Unassembled WGS sequence"/>
</dbReference>
<reference evidence="4 5" key="1">
    <citation type="submission" date="2019-05" db="EMBL/GenBank/DDBJ databases">
        <title>Emergence of the Ug99 lineage of the wheat stem rust pathogen through somatic hybridization.</title>
        <authorList>
            <person name="Li F."/>
            <person name="Upadhyaya N.M."/>
            <person name="Sperschneider J."/>
            <person name="Matny O."/>
            <person name="Nguyen-Phuc H."/>
            <person name="Mago R."/>
            <person name="Raley C."/>
            <person name="Miller M.E."/>
            <person name="Silverstein K.A.T."/>
            <person name="Henningsen E."/>
            <person name="Hirsch C.D."/>
            <person name="Visser B."/>
            <person name="Pretorius Z.A."/>
            <person name="Steffenson B.J."/>
            <person name="Schwessinger B."/>
            <person name="Dodds P.N."/>
            <person name="Figueroa M."/>
        </authorList>
    </citation>
    <scope>NUCLEOTIDE SEQUENCE [LARGE SCALE GENOMIC DNA]</scope>
    <source>
        <strain evidence="3">21-0</strain>
        <strain evidence="2 5">Ug99</strain>
    </source>
</reference>
<organism evidence="3 4">
    <name type="scientific">Puccinia graminis f. sp. tritici</name>
    <dbReference type="NCBI Taxonomy" id="56615"/>
    <lineage>
        <taxon>Eukaryota</taxon>
        <taxon>Fungi</taxon>
        <taxon>Dikarya</taxon>
        <taxon>Basidiomycota</taxon>
        <taxon>Pucciniomycotina</taxon>
        <taxon>Pucciniomycetes</taxon>
        <taxon>Pucciniales</taxon>
        <taxon>Pucciniaceae</taxon>
        <taxon>Puccinia</taxon>
    </lineage>
</organism>
<keyword evidence="4" id="KW-1185">Reference proteome</keyword>
<evidence type="ECO:0000256" key="1">
    <source>
        <dbReference type="SAM" id="MobiDB-lite"/>
    </source>
</evidence>
<feature type="compositionally biased region" description="Basic and acidic residues" evidence="1">
    <location>
        <begin position="8"/>
        <end position="20"/>
    </location>
</feature>
<evidence type="ECO:0000313" key="5">
    <source>
        <dbReference type="Proteomes" id="UP000325313"/>
    </source>
</evidence>
<protein>
    <submittedName>
        <fullName evidence="3">Uncharacterized protein</fullName>
    </submittedName>
</protein>
<accession>A0A5B0PX64</accession>
<gene>
    <name evidence="3" type="ORF">PGT21_006716</name>
    <name evidence="2" type="ORF">PGTUg99_027428</name>
</gene>
<evidence type="ECO:0000313" key="4">
    <source>
        <dbReference type="Proteomes" id="UP000324748"/>
    </source>
</evidence>
<evidence type="ECO:0000313" key="3">
    <source>
        <dbReference type="EMBL" id="KAA1105417.1"/>
    </source>
</evidence>
<comment type="caution">
    <text evidence="3">The sequence shown here is derived from an EMBL/GenBank/DDBJ whole genome shotgun (WGS) entry which is preliminary data.</text>
</comment>
<feature type="region of interest" description="Disordered" evidence="1">
    <location>
        <begin position="1"/>
        <end position="103"/>
    </location>
</feature>
<sequence length="103" mass="10945">MDTAAGVDHARYALRPDRKTNKSPIRRLGRAHDTDHDSSAGNFLSHPPTLVGASGSAGGRVPWKRARPGENSPPDPHTTGLGVGKEEPTGGLGIRDRCQKCKI</sequence>
<dbReference type="AlphaFoldDB" id="A0A5B0PX64"/>
<proteinExistence type="predicted"/>
<dbReference type="Proteomes" id="UP000324748">
    <property type="component" value="Unassembled WGS sequence"/>
</dbReference>
<name>A0A5B0PX64_PUCGR</name>
<dbReference type="EMBL" id="VDEP01000406">
    <property type="protein sequence ID" value="KAA1088426.1"/>
    <property type="molecule type" value="Genomic_DNA"/>
</dbReference>
<dbReference type="EMBL" id="VSWC01000040">
    <property type="protein sequence ID" value="KAA1105417.1"/>
    <property type="molecule type" value="Genomic_DNA"/>
</dbReference>
<evidence type="ECO:0000313" key="2">
    <source>
        <dbReference type="EMBL" id="KAA1088426.1"/>
    </source>
</evidence>